<reference evidence="3 4" key="1">
    <citation type="journal article" date="2013" name="PLoS ONE">
        <title>Assembly-driven community genomics of a hypersaline microbial ecosystem.</title>
        <authorList>
            <person name="Podell S."/>
            <person name="Ugalde J.A."/>
            <person name="Narasingarao P."/>
            <person name="Banfield J.F."/>
            <person name="Heidelberg K.B."/>
            <person name="Allen E.E."/>
        </authorList>
    </citation>
    <scope>NUCLEOTIDE SEQUENCE [LARGE SCALE GENOMIC DNA]</scope>
    <source>
        <strain evidence="4">J07HQW2</strain>
    </source>
</reference>
<dbReference type="Gene3D" id="3.40.50.12370">
    <property type="match status" value="1"/>
</dbReference>
<dbReference type="eggNOG" id="arCOG04802">
    <property type="taxonomic scope" value="Archaea"/>
</dbReference>
<dbReference type="InterPro" id="IPR006016">
    <property type="entry name" value="UspA"/>
</dbReference>
<dbReference type="EMBL" id="KE356561">
    <property type="protein sequence ID" value="ERG96020.1"/>
    <property type="molecule type" value="Genomic_DNA"/>
</dbReference>
<dbReference type="Proteomes" id="UP000030710">
    <property type="component" value="Unassembled WGS sequence"/>
</dbReference>
<evidence type="ECO:0000313" key="4">
    <source>
        <dbReference type="Proteomes" id="UP000030710"/>
    </source>
</evidence>
<sequence length="152" mass="16257">MTDDRLLSVDLILAPIDASEESLDAVEYACAIAAKYDAYVHVVHVLSKEIVQAIETGSVDESAVATDGQAITESAETIAAEHDIAVSTSVVYGFSTRIKTTHPGRVVLDTAEDIDADFLVIPREPLPEEPGEVLSRAAEYVLLYASQPVLSV</sequence>
<evidence type="ECO:0000256" key="1">
    <source>
        <dbReference type="ARBA" id="ARBA00008791"/>
    </source>
</evidence>
<dbReference type="AlphaFoldDB" id="U1NFZ2"/>
<accession>U1NFZ2</accession>
<dbReference type="PANTHER" id="PTHR46268:SF6">
    <property type="entry name" value="UNIVERSAL STRESS PROTEIN UP12"/>
    <property type="match status" value="1"/>
</dbReference>
<protein>
    <submittedName>
        <fullName evidence="3">Universal stress protein UspA related nucleotide-binding protein</fullName>
    </submittedName>
</protein>
<dbReference type="PANTHER" id="PTHR46268">
    <property type="entry name" value="STRESS RESPONSE PROTEIN NHAX"/>
    <property type="match status" value="1"/>
</dbReference>
<dbReference type="SUPFAM" id="SSF52402">
    <property type="entry name" value="Adenine nucleotide alpha hydrolases-like"/>
    <property type="match status" value="1"/>
</dbReference>
<dbReference type="RefSeq" id="WP_021055489.1">
    <property type="nucleotide sequence ID" value="NZ_KE356561.1"/>
</dbReference>
<dbReference type="STRING" id="1238425.J07HQW2_02487"/>
<dbReference type="Pfam" id="PF00582">
    <property type="entry name" value="Usp"/>
    <property type="match status" value="1"/>
</dbReference>
<evidence type="ECO:0000313" key="3">
    <source>
        <dbReference type="EMBL" id="ERG96020.1"/>
    </source>
</evidence>
<evidence type="ECO:0000259" key="2">
    <source>
        <dbReference type="Pfam" id="PF00582"/>
    </source>
</evidence>
<feature type="domain" description="UspA" evidence="2">
    <location>
        <begin position="12"/>
        <end position="151"/>
    </location>
</feature>
<name>U1NFZ2_9EURY</name>
<organism evidence="3 4">
    <name type="scientific">Haloquadratum walsbyi J07HQW2</name>
    <dbReference type="NCBI Taxonomy" id="1238425"/>
    <lineage>
        <taxon>Archaea</taxon>
        <taxon>Methanobacteriati</taxon>
        <taxon>Methanobacteriota</taxon>
        <taxon>Stenosarchaea group</taxon>
        <taxon>Halobacteria</taxon>
        <taxon>Halobacteriales</taxon>
        <taxon>Haloferacaceae</taxon>
        <taxon>Haloquadratum</taxon>
    </lineage>
</organism>
<comment type="similarity">
    <text evidence="1">Belongs to the universal stress protein A family.</text>
</comment>
<dbReference type="CDD" id="cd00293">
    <property type="entry name" value="USP-like"/>
    <property type="match status" value="1"/>
</dbReference>
<gene>
    <name evidence="3" type="ORF">J07HQW2_02487</name>
</gene>
<dbReference type="HOGENOM" id="CLU_121761_0_0_2"/>
<proteinExistence type="inferred from homology"/>